<feature type="compositionally biased region" description="Polar residues" evidence="5">
    <location>
        <begin position="488"/>
        <end position="500"/>
    </location>
</feature>
<proteinExistence type="predicted"/>
<organism evidence="7 8">
    <name type="scientific">Tulasnella calospora MUT 4182</name>
    <dbReference type="NCBI Taxonomy" id="1051891"/>
    <lineage>
        <taxon>Eukaryota</taxon>
        <taxon>Fungi</taxon>
        <taxon>Dikarya</taxon>
        <taxon>Basidiomycota</taxon>
        <taxon>Agaricomycotina</taxon>
        <taxon>Agaricomycetes</taxon>
        <taxon>Cantharellales</taxon>
        <taxon>Tulasnellaceae</taxon>
        <taxon>Tulasnella</taxon>
    </lineage>
</organism>
<feature type="region of interest" description="Disordered" evidence="5">
    <location>
        <begin position="620"/>
        <end position="703"/>
    </location>
</feature>
<protein>
    <submittedName>
        <fullName evidence="7">Glycoside hydrolase family 55 protein</fullName>
    </submittedName>
</protein>
<dbReference type="EMBL" id="KN822961">
    <property type="protein sequence ID" value="KIO31661.1"/>
    <property type="molecule type" value="Genomic_DNA"/>
</dbReference>
<feature type="compositionally biased region" description="Low complexity" evidence="5">
    <location>
        <begin position="533"/>
        <end position="557"/>
    </location>
</feature>
<dbReference type="Proteomes" id="UP000054248">
    <property type="component" value="Unassembled WGS sequence"/>
</dbReference>
<dbReference type="InterPro" id="IPR051681">
    <property type="entry name" value="Ser/Thr_Kinases-Pseudokinases"/>
</dbReference>
<evidence type="ECO:0000313" key="7">
    <source>
        <dbReference type="EMBL" id="KIO31661.1"/>
    </source>
</evidence>
<evidence type="ECO:0000256" key="1">
    <source>
        <dbReference type="ARBA" id="ARBA00022679"/>
    </source>
</evidence>
<keyword evidence="4" id="KW-0067">ATP-binding</keyword>
<dbReference type="GO" id="GO:0016787">
    <property type="term" value="F:hydrolase activity"/>
    <property type="evidence" value="ECO:0007669"/>
    <property type="project" value="UniProtKB-KW"/>
</dbReference>
<dbReference type="HOGENOM" id="CLU_392416_0_0_1"/>
<keyword evidence="2" id="KW-0547">Nucleotide-binding</keyword>
<dbReference type="Pfam" id="PF07714">
    <property type="entry name" value="PK_Tyr_Ser-Thr"/>
    <property type="match status" value="1"/>
</dbReference>
<keyword evidence="3" id="KW-0418">Kinase</keyword>
<evidence type="ECO:0000256" key="3">
    <source>
        <dbReference type="ARBA" id="ARBA00022777"/>
    </source>
</evidence>
<dbReference type="Gene3D" id="1.10.510.10">
    <property type="entry name" value="Transferase(Phosphotransferase) domain 1"/>
    <property type="match status" value="2"/>
</dbReference>
<dbReference type="PANTHER" id="PTHR44329">
    <property type="entry name" value="SERINE/THREONINE-PROTEIN KINASE TNNI3K-RELATED"/>
    <property type="match status" value="1"/>
</dbReference>
<evidence type="ECO:0000256" key="2">
    <source>
        <dbReference type="ARBA" id="ARBA00022741"/>
    </source>
</evidence>
<evidence type="ECO:0000259" key="6">
    <source>
        <dbReference type="PROSITE" id="PS50011"/>
    </source>
</evidence>
<feature type="compositionally biased region" description="Low complexity" evidence="5">
    <location>
        <begin position="651"/>
        <end position="661"/>
    </location>
</feature>
<dbReference type="OrthoDB" id="3264448at2759"/>
<reference evidence="7 8" key="1">
    <citation type="submission" date="2014-04" db="EMBL/GenBank/DDBJ databases">
        <authorList>
            <consortium name="DOE Joint Genome Institute"/>
            <person name="Kuo A."/>
            <person name="Girlanda M."/>
            <person name="Perotto S."/>
            <person name="Kohler A."/>
            <person name="Nagy L.G."/>
            <person name="Floudas D."/>
            <person name="Copeland A."/>
            <person name="Barry K.W."/>
            <person name="Cichocki N."/>
            <person name="Veneault-Fourrey C."/>
            <person name="LaButti K."/>
            <person name="Lindquist E.A."/>
            <person name="Lipzen A."/>
            <person name="Lundell T."/>
            <person name="Morin E."/>
            <person name="Murat C."/>
            <person name="Sun H."/>
            <person name="Tunlid A."/>
            <person name="Henrissat B."/>
            <person name="Grigoriev I.V."/>
            <person name="Hibbett D.S."/>
            <person name="Martin F."/>
            <person name="Nordberg H.P."/>
            <person name="Cantor M.N."/>
            <person name="Hua S.X."/>
        </authorList>
    </citation>
    <scope>NUCLEOTIDE SEQUENCE [LARGE SCALE GENOMIC DNA]</scope>
    <source>
        <strain evidence="7 8">MUT 4182</strain>
    </source>
</reference>
<feature type="region of interest" description="Disordered" evidence="5">
    <location>
        <begin position="441"/>
        <end position="467"/>
    </location>
</feature>
<feature type="compositionally biased region" description="Low complexity" evidence="5">
    <location>
        <begin position="446"/>
        <end position="456"/>
    </location>
</feature>
<dbReference type="AlphaFoldDB" id="A0A0C3QS21"/>
<sequence>MSNLHLDHSALEECLQMLDHLFIDIARLTYEQGYEEIVGGYCELKVATLDSGIPSAKLVAAKRLRLGVRTTEPKRLAFRLARELKVWAGLQHPHVLPFLGFYLDPDYKSAVLISEYMGHGDLKNYIAKIKPSFDERLSLGNVLVNQDRRALLADFGLSKALDTAPTGFTTGNDARGTVRYSSPEVLLQGPAAESLSNDIWSWGCLVLEALTDKIPFANIQLEPQLIIALVQGRSPSDDKNYLHLDMLLVDLFAKCWSHEPNERPTAIHCLRAIEFISPPPLPPVITVTGGGFGLPSGFNINLPTQQHNPNLPQQHPHIPPHVTSSQNGALWNELQQRYVNQVQRTQQLNQNQPQQHPHITPRVTLPQGGALWSELQQRYVNQVQQTQQLNQNGIRMLNQAAAAVAAARQNQQGGAGLNPGLLGGFAPTGANSNTYNIGNEFNLGLPTQHHNPNQPKQHPHILPRVTSPQNGALWNELQERYVKAQQTQQLKQNDIATSSHTKPDAPIFLSDLSTQSPSPPGAPDLPSLGLAKGASGNDEGAGGAAEDWQNQNQNQNQTPPLQRVAQLLTPITSQKFANMAVQDPQDGSAAAQRQLGWRGEGIAGMGQASAIVRVPTAPRELRPPRQTLPQQQGFLAGPKLKRSAEEEATDSKGSTGPSGSSKRARKAAAPFSAELSHYQVPGAPVLRASTPILKLKQESRDRW</sequence>
<dbReference type="PROSITE" id="PS50011">
    <property type="entry name" value="PROTEIN_KINASE_DOM"/>
    <property type="match status" value="1"/>
</dbReference>
<dbReference type="InterPro" id="IPR001245">
    <property type="entry name" value="Ser-Thr/Tyr_kinase_cat_dom"/>
</dbReference>
<reference evidence="8" key="2">
    <citation type="submission" date="2015-01" db="EMBL/GenBank/DDBJ databases">
        <title>Evolutionary Origins and Diversification of the Mycorrhizal Mutualists.</title>
        <authorList>
            <consortium name="DOE Joint Genome Institute"/>
            <consortium name="Mycorrhizal Genomics Consortium"/>
            <person name="Kohler A."/>
            <person name="Kuo A."/>
            <person name="Nagy L.G."/>
            <person name="Floudas D."/>
            <person name="Copeland A."/>
            <person name="Barry K.W."/>
            <person name="Cichocki N."/>
            <person name="Veneault-Fourrey C."/>
            <person name="LaButti K."/>
            <person name="Lindquist E.A."/>
            <person name="Lipzen A."/>
            <person name="Lundell T."/>
            <person name="Morin E."/>
            <person name="Murat C."/>
            <person name="Riley R."/>
            <person name="Ohm R."/>
            <person name="Sun H."/>
            <person name="Tunlid A."/>
            <person name="Henrissat B."/>
            <person name="Grigoriev I.V."/>
            <person name="Hibbett D.S."/>
            <person name="Martin F."/>
        </authorList>
    </citation>
    <scope>NUCLEOTIDE SEQUENCE [LARGE SCALE GENOMIC DNA]</scope>
    <source>
        <strain evidence="8">MUT 4182</strain>
    </source>
</reference>
<gene>
    <name evidence="7" type="ORF">M407DRAFT_19398</name>
</gene>
<dbReference type="InterPro" id="IPR011009">
    <property type="entry name" value="Kinase-like_dom_sf"/>
</dbReference>
<dbReference type="GO" id="GO:0005524">
    <property type="term" value="F:ATP binding"/>
    <property type="evidence" value="ECO:0007669"/>
    <property type="project" value="UniProtKB-KW"/>
</dbReference>
<evidence type="ECO:0000256" key="5">
    <source>
        <dbReference type="SAM" id="MobiDB-lite"/>
    </source>
</evidence>
<dbReference type="GO" id="GO:0004674">
    <property type="term" value="F:protein serine/threonine kinase activity"/>
    <property type="evidence" value="ECO:0007669"/>
    <property type="project" value="TreeGrafter"/>
</dbReference>
<evidence type="ECO:0000313" key="8">
    <source>
        <dbReference type="Proteomes" id="UP000054248"/>
    </source>
</evidence>
<feature type="region of interest" description="Disordered" evidence="5">
    <location>
        <begin position="488"/>
        <end position="557"/>
    </location>
</feature>
<accession>A0A0C3QS21</accession>
<dbReference type="SUPFAM" id="SSF56112">
    <property type="entry name" value="Protein kinase-like (PK-like)"/>
    <property type="match status" value="1"/>
</dbReference>
<keyword evidence="8" id="KW-1185">Reference proteome</keyword>
<keyword evidence="7" id="KW-0378">Hydrolase</keyword>
<name>A0A0C3QS21_9AGAM</name>
<dbReference type="Pfam" id="PF00069">
    <property type="entry name" value="Pkinase"/>
    <property type="match status" value="1"/>
</dbReference>
<keyword evidence="1" id="KW-0808">Transferase</keyword>
<dbReference type="InterPro" id="IPR000719">
    <property type="entry name" value="Prot_kinase_dom"/>
</dbReference>
<feature type="domain" description="Protein kinase" evidence="6">
    <location>
        <begin position="30"/>
        <end position="276"/>
    </location>
</feature>
<evidence type="ECO:0000256" key="4">
    <source>
        <dbReference type="ARBA" id="ARBA00022840"/>
    </source>
</evidence>
<dbReference type="STRING" id="1051891.A0A0C3QS21"/>
<dbReference type="PANTHER" id="PTHR44329:SF288">
    <property type="entry name" value="MITOGEN-ACTIVATED PROTEIN KINASE KINASE KINASE 20"/>
    <property type="match status" value="1"/>
</dbReference>